<reference evidence="1 2" key="1">
    <citation type="journal article" date="2010" name="Mol. Plant Microbe Interact.">
        <title>Complete genome sequence of the fire blight pathogen Erwinia amylovora CFBP 1430 and comparison to other Erwinia spp.</title>
        <authorList>
            <person name="Smits T.H."/>
            <person name="Rezzonico F."/>
            <person name="Kamber T."/>
            <person name="Blom J."/>
            <person name="Goesmann A."/>
            <person name="Frey J.E."/>
            <person name="Duffy B."/>
        </authorList>
    </citation>
    <scope>NUCLEOTIDE SEQUENCE [LARGE SCALE GENOMIC DNA]</scope>
    <source>
        <strain evidence="2">CFBP1430</strain>
    </source>
</reference>
<dbReference type="HOGENOM" id="CLU_3233327_0_0_6"/>
<dbReference type="STRING" id="665029.EAMY_0945"/>
<evidence type="ECO:0000313" key="2">
    <source>
        <dbReference type="Proteomes" id="UP000001841"/>
    </source>
</evidence>
<sequence>MVYLVMAARQIKCVIRLFSQGKASMRYVSCRRQPPAIHCGLPG</sequence>
<proteinExistence type="predicted"/>
<dbReference type="AlphaFoldDB" id="D4HXY4"/>
<name>D4HXY4_ERWAC</name>
<accession>D4HXY4</accession>
<organism evidence="1 2">
    <name type="scientific">Erwinia amylovora (strain CFBP1430)</name>
    <dbReference type="NCBI Taxonomy" id="665029"/>
    <lineage>
        <taxon>Bacteria</taxon>
        <taxon>Pseudomonadati</taxon>
        <taxon>Pseudomonadota</taxon>
        <taxon>Gammaproteobacteria</taxon>
        <taxon>Enterobacterales</taxon>
        <taxon>Erwiniaceae</taxon>
        <taxon>Erwinia</taxon>
    </lineage>
</organism>
<dbReference type="Proteomes" id="UP000001841">
    <property type="component" value="Chromosome"/>
</dbReference>
<evidence type="ECO:0000313" key="1">
    <source>
        <dbReference type="EMBL" id="CBA19895.1"/>
    </source>
</evidence>
<dbReference type="KEGG" id="eam:EAMY_0945"/>
<gene>
    <name evidence="1" type="ordered locus">EAMY_0945</name>
</gene>
<protein>
    <submittedName>
        <fullName evidence="1">Uncharacterized protein</fullName>
    </submittedName>
</protein>
<dbReference type="EMBL" id="FN434113">
    <property type="protein sequence ID" value="CBA19895.1"/>
    <property type="molecule type" value="Genomic_DNA"/>
</dbReference>